<proteinExistence type="predicted"/>
<keyword evidence="2" id="KW-1185">Reference proteome</keyword>
<accession>A9MQL7</accession>
<dbReference type="KEGG" id="ses:SARI_04487"/>
<dbReference type="STRING" id="41514.SARI_04487"/>
<evidence type="ECO:0000313" key="1">
    <source>
        <dbReference type="EMBL" id="ABX24261.1"/>
    </source>
</evidence>
<evidence type="ECO:0000313" key="2">
    <source>
        <dbReference type="Proteomes" id="UP000002084"/>
    </source>
</evidence>
<dbReference type="EMBL" id="CP000880">
    <property type="protein sequence ID" value="ABX24261.1"/>
    <property type="molecule type" value="Genomic_DNA"/>
</dbReference>
<reference evidence="1 2" key="1">
    <citation type="submission" date="2007-11" db="EMBL/GenBank/DDBJ databases">
        <authorList>
            <consortium name="The Salmonella enterica serovar Arizonae Genome Sequencing Project"/>
            <person name="McClelland M."/>
            <person name="Sanderson E.K."/>
            <person name="Porwollik S."/>
            <person name="Spieth J."/>
            <person name="Clifton W.S."/>
            <person name="Fulton R."/>
            <person name="Chunyan W."/>
            <person name="Wollam A."/>
            <person name="Shah N."/>
            <person name="Pepin K."/>
            <person name="Bhonagiri V."/>
            <person name="Nash W."/>
            <person name="Johnson M."/>
            <person name="Thiruvilangam P."/>
            <person name="Wilson R."/>
        </authorList>
    </citation>
    <scope>NUCLEOTIDE SEQUENCE [LARGE SCALE GENOMIC DNA]</scope>
    <source>
        <strain evidence="2">ATCC BAA-731 / CDC346-86 / RSK2980</strain>
    </source>
</reference>
<gene>
    <name evidence="1" type="ordered locus">SARI_04487</name>
</gene>
<protein>
    <submittedName>
        <fullName evidence="1">Uncharacterized protein</fullName>
    </submittedName>
</protein>
<name>A9MQL7_SALAR</name>
<dbReference type="HOGENOM" id="CLU_2540590_0_0_6"/>
<dbReference type="AlphaFoldDB" id="A9MQL7"/>
<sequence length="83" mass="9438">MTPLANNPPFYRLHHWAVIYYVNNRRLAAAAHLFQPRWAGHAAPFISWRENKKAAGLDIHGDSVCYAHALIAIILSRNNAGRY</sequence>
<dbReference type="Proteomes" id="UP000002084">
    <property type="component" value="Chromosome"/>
</dbReference>
<organism evidence="1 2">
    <name type="scientific">Salmonella arizonae (strain ATCC BAA-731 / CDC346-86 / RSK2980)</name>
    <dbReference type="NCBI Taxonomy" id="41514"/>
    <lineage>
        <taxon>Bacteria</taxon>
        <taxon>Pseudomonadati</taxon>
        <taxon>Pseudomonadota</taxon>
        <taxon>Gammaproteobacteria</taxon>
        <taxon>Enterobacterales</taxon>
        <taxon>Enterobacteriaceae</taxon>
        <taxon>Salmonella</taxon>
    </lineage>
</organism>